<keyword evidence="2" id="KW-1185">Reference proteome</keyword>
<sequence>MVAKEAHVVPSVRDLIVASAGVNDSPVWWDEIGEPINKLLRKKCGRWRGEHHLEIAAQLGRDFQKPWFGWKKDDSAAEDFDDVVYVEVVLRMVHPLYASHRERWIDTPLHNLRVAGIAASKSAPPAPPVTQTEFPKKYSLTTEWFLASEDKTHFLIVTQRPTRKSSPFIPAFDTSFEVSFKEVCFICSPRLHPARPGWNQVGVKKDKAIKGTPDGAAGVFIETLLDQSSGGDLSKLTPSTSPPGDDSRTFLTRASGKAGRRPAPHVLRDPDRVALHAAVSSSSRRKNTFDTAEIVYNPPQRLTTSSMFEDQRDPPAHSFESFGSSTSSVQRREELTHLQCQWNPPVRSVRLRLQTSKRSAPSSGTAGRLQGCADVVKALTDSAIVASQQEGRETSIAFRLGGGLLRLARLSP</sequence>
<gene>
    <name evidence="1" type="ORF">K488DRAFT_86701</name>
</gene>
<organism evidence="1 2">
    <name type="scientific">Vararia minispora EC-137</name>
    <dbReference type="NCBI Taxonomy" id="1314806"/>
    <lineage>
        <taxon>Eukaryota</taxon>
        <taxon>Fungi</taxon>
        <taxon>Dikarya</taxon>
        <taxon>Basidiomycota</taxon>
        <taxon>Agaricomycotina</taxon>
        <taxon>Agaricomycetes</taxon>
        <taxon>Russulales</taxon>
        <taxon>Lachnocladiaceae</taxon>
        <taxon>Vararia</taxon>
    </lineage>
</organism>
<evidence type="ECO:0000313" key="2">
    <source>
        <dbReference type="Proteomes" id="UP000814128"/>
    </source>
</evidence>
<proteinExistence type="predicted"/>
<comment type="caution">
    <text evidence="1">The sequence shown here is derived from an EMBL/GenBank/DDBJ whole genome shotgun (WGS) entry which is preliminary data.</text>
</comment>
<reference evidence="1" key="1">
    <citation type="submission" date="2021-02" db="EMBL/GenBank/DDBJ databases">
        <authorList>
            <consortium name="DOE Joint Genome Institute"/>
            <person name="Ahrendt S."/>
            <person name="Looney B.P."/>
            <person name="Miyauchi S."/>
            <person name="Morin E."/>
            <person name="Drula E."/>
            <person name="Courty P.E."/>
            <person name="Chicoki N."/>
            <person name="Fauchery L."/>
            <person name="Kohler A."/>
            <person name="Kuo A."/>
            <person name="Labutti K."/>
            <person name="Pangilinan J."/>
            <person name="Lipzen A."/>
            <person name="Riley R."/>
            <person name="Andreopoulos W."/>
            <person name="He G."/>
            <person name="Johnson J."/>
            <person name="Barry K.W."/>
            <person name="Grigoriev I.V."/>
            <person name="Nagy L."/>
            <person name="Hibbett D."/>
            <person name="Henrissat B."/>
            <person name="Matheny P.B."/>
            <person name="Labbe J."/>
            <person name="Martin F."/>
        </authorList>
    </citation>
    <scope>NUCLEOTIDE SEQUENCE</scope>
    <source>
        <strain evidence="1">EC-137</strain>
    </source>
</reference>
<evidence type="ECO:0000313" key="1">
    <source>
        <dbReference type="EMBL" id="KAI0031578.1"/>
    </source>
</evidence>
<name>A0ACB8QJ16_9AGAM</name>
<protein>
    <submittedName>
        <fullName evidence="1">Uncharacterized protein</fullName>
    </submittedName>
</protein>
<dbReference type="Proteomes" id="UP000814128">
    <property type="component" value="Unassembled WGS sequence"/>
</dbReference>
<dbReference type="EMBL" id="MU273575">
    <property type="protein sequence ID" value="KAI0031578.1"/>
    <property type="molecule type" value="Genomic_DNA"/>
</dbReference>
<accession>A0ACB8QJ16</accession>
<reference evidence="1" key="2">
    <citation type="journal article" date="2022" name="New Phytol.">
        <title>Evolutionary transition to the ectomycorrhizal habit in the genomes of a hyperdiverse lineage of mushroom-forming fungi.</title>
        <authorList>
            <person name="Looney B."/>
            <person name="Miyauchi S."/>
            <person name="Morin E."/>
            <person name="Drula E."/>
            <person name="Courty P.E."/>
            <person name="Kohler A."/>
            <person name="Kuo A."/>
            <person name="LaButti K."/>
            <person name="Pangilinan J."/>
            <person name="Lipzen A."/>
            <person name="Riley R."/>
            <person name="Andreopoulos W."/>
            <person name="He G."/>
            <person name="Johnson J."/>
            <person name="Nolan M."/>
            <person name="Tritt A."/>
            <person name="Barry K.W."/>
            <person name="Grigoriev I.V."/>
            <person name="Nagy L.G."/>
            <person name="Hibbett D."/>
            <person name="Henrissat B."/>
            <person name="Matheny P.B."/>
            <person name="Labbe J."/>
            <person name="Martin F.M."/>
        </authorList>
    </citation>
    <scope>NUCLEOTIDE SEQUENCE</scope>
    <source>
        <strain evidence="1">EC-137</strain>
    </source>
</reference>